<keyword evidence="2" id="KW-0067">ATP-binding</keyword>
<dbReference type="InterPro" id="IPR027417">
    <property type="entry name" value="P-loop_NTPase"/>
</dbReference>
<dbReference type="Pfam" id="PF00196">
    <property type="entry name" value="GerE"/>
    <property type="match status" value="1"/>
</dbReference>
<dbReference type="GO" id="GO:0005524">
    <property type="term" value="F:ATP binding"/>
    <property type="evidence" value="ECO:0007669"/>
    <property type="project" value="UniProtKB-KW"/>
</dbReference>
<dbReference type="GO" id="GO:0005737">
    <property type="term" value="C:cytoplasm"/>
    <property type="evidence" value="ECO:0007669"/>
    <property type="project" value="TreeGrafter"/>
</dbReference>
<evidence type="ECO:0000313" key="5">
    <source>
        <dbReference type="Proteomes" id="UP000327294"/>
    </source>
</evidence>
<evidence type="ECO:0000256" key="1">
    <source>
        <dbReference type="ARBA" id="ARBA00022741"/>
    </source>
</evidence>
<dbReference type="SUPFAM" id="SSF52540">
    <property type="entry name" value="P-loop containing nucleoside triphosphate hydrolases"/>
    <property type="match status" value="1"/>
</dbReference>
<dbReference type="SUPFAM" id="SSF48452">
    <property type="entry name" value="TPR-like"/>
    <property type="match status" value="1"/>
</dbReference>
<dbReference type="Proteomes" id="UP000327294">
    <property type="component" value="Chromosome"/>
</dbReference>
<dbReference type="AlphaFoldDB" id="A0A5P8KCD9"/>
<dbReference type="PANTHER" id="PTHR16305">
    <property type="entry name" value="TESTICULAR SOLUBLE ADENYLYL CYCLASE"/>
    <property type="match status" value="1"/>
</dbReference>
<dbReference type="PROSITE" id="PS50043">
    <property type="entry name" value="HTH_LUXR_2"/>
    <property type="match status" value="1"/>
</dbReference>
<dbReference type="EMBL" id="CP045096">
    <property type="protein sequence ID" value="QFR00463.1"/>
    <property type="molecule type" value="Genomic_DNA"/>
</dbReference>
<sequence length="926" mass="99454">MRNVNVIEGRTSMQLADLDEPLALLATMLADAERGHGRTALVEGGAALGKSALLDAFADQATGQGALVLVASATESENHIPLGVMSQLLEEAPLVAEERRRTDALFSSAADHGPEPSAPVSVQALRSLYSVLLTLAEKQPLVIVVDDAHHADPPSLACLSYLTRRIRTARVMACFSHSEQAAHRHTAFRLDLLRRPGNCTLRILPLTRAGVTKAVAARLGGETAHRIAAGCLAVTGGNPHLLEGLLADQPATAASFDAAVADGYGKAVVSLLHRSGSRTLSVAQGLAVLRSADGVDRLLGLDGDSVAEALDDLTVTGLLSAGEFRHPAARAAVLKDIGPRRRGELHAAAAELTYLSGAPAVVVAEHLTLARSADAPWMVPVLEQGAAQAVAEGSVERAVDYLKLACTTCSDERRIAQLRTSLVRAEWRIDPRVAAPHLGSLLAAHREGLLRPDDAVVLIKALLWHGKFDDARDVLVALGASPALQGPGLAAQVQAIRLWLRCTYTPLLEHVPKPAPEAGGRALEPPAAAHRIEAVGALEAVLSGEPAERVLTQTERVLRRTRMDETDMDSMESALLALVYGEHPDRAELWCETLVEEAVARHSPSREARLRSIWTEISFRQGDLAEAERQARLALNIIPAGGWGARVGTMLAGLVTGLTAMGSYEDAGRQLAVPVPDIMWQSRYGLQYLQARGRHHLAMGNPDAALSDFRSCGDHIVQWGLDAPGFIAWRNDCAEALVDTGDLDAARKLLQEQLSRCGTTAQRTHGVAMRILSSTLPVQRRPEALHRSVELLEGSGDRYELARTLTDLTRTHRDLGELRLARLIGRRAWDLAQRCQARPLASVLGAALGQHVWGLEADPAPAGSETVISRAEQRVIELAARGYTNREIGRRLYVTVSTVEQHLTNVYRRLKVTRAELPSVLADLAG</sequence>
<dbReference type="KEGG" id="sphv:F9278_34620"/>
<evidence type="ECO:0000256" key="2">
    <source>
        <dbReference type="ARBA" id="ARBA00022840"/>
    </source>
</evidence>
<dbReference type="GO" id="GO:0003677">
    <property type="term" value="F:DNA binding"/>
    <property type="evidence" value="ECO:0007669"/>
    <property type="project" value="InterPro"/>
</dbReference>
<organism evidence="4 5">
    <name type="scientific">Streptomyces phaeolivaceus</name>
    <dbReference type="NCBI Taxonomy" id="2653200"/>
    <lineage>
        <taxon>Bacteria</taxon>
        <taxon>Bacillati</taxon>
        <taxon>Actinomycetota</taxon>
        <taxon>Actinomycetes</taxon>
        <taxon>Kitasatosporales</taxon>
        <taxon>Streptomycetaceae</taxon>
        <taxon>Streptomyces</taxon>
    </lineage>
</organism>
<dbReference type="GO" id="GO:0004016">
    <property type="term" value="F:adenylate cyclase activity"/>
    <property type="evidence" value="ECO:0007669"/>
    <property type="project" value="TreeGrafter"/>
</dbReference>
<dbReference type="PROSITE" id="PS00622">
    <property type="entry name" value="HTH_LUXR_1"/>
    <property type="match status" value="1"/>
</dbReference>
<dbReference type="InterPro" id="IPR011990">
    <property type="entry name" value="TPR-like_helical_dom_sf"/>
</dbReference>
<dbReference type="InterPro" id="IPR041664">
    <property type="entry name" value="AAA_16"/>
</dbReference>
<reference evidence="4 5" key="1">
    <citation type="submission" date="2019-10" db="EMBL/GenBank/DDBJ databases">
        <title>Streptomyces sp. strain GY16 isolated from leaves of Broussonetia papyrifera.</title>
        <authorList>
            <person name="Mo P."/>
        </authorList>
    </citation>
    <scope>NUCLEOTIDE SEQUENCE [LARGE SCALE GENOMIC DNA]</scope>
    <source>
        <strain evidence="4 5">GY16</strain>
    </source>
</reference>
<name>A0A5P8KCD9_9ACTN</name>
<keyword evidence="5" id="KW-1185">Reference proteome</keyword>
<dbReference type="InterPro" id="IPR016032">
    <property type="entry name" value="Sig_transdc_resp-reg_C-effctor"/>
</dbReference>
<dbReference type="GO" id="GO:0006355">
    <property type="term" value="P:regulation of DNA-templated transcription"/>
    <property type="evidence" value="ECO:0007669"/>
    <property type="project" value="InterPro"/>
</dbReference>
<evidence type="ECO:0000313" key="4">
    <source>
        <dbReference type="EMBL" id="QFR00463.1"/>
    </source>
</evidence>
<gene>
    <name evidence="4" type="ORF">F9278_34620</name>
</gene>
<evidence type="ECO:0000259" key="3">
    <source>
        <dbReference type="PROSITE" id="PS50043"/>
    </source>
</evidence>
<dbReference type="SMART" id="SM00421">
    <property type="entry name" value="HTH_LUXR"/>
    <property type="match status" value="1"/>
</dbReference>
<dbReference type="InterPro" id="IPR036388">
    <property type="entry name" value="WH-like_DNA-bd_sf"/>
</dbReference>
<proteinExistence type="predicted"/>
<dbReference type="Pfam" id="PF13191">
    <property type="entry name" value="AAA_16"/>
    <property type="match status" value="1"/>
</dbReference>
<protein>
    <submittedName>
        <fullName evidence="4">AAA family ATPase</fullName>
    </submittedName>
</protein>
<dbReference type="SUPFAM" id="SSF46894">
    <property type="entry name" value="C-terminal effector domain of the bipartite response regulators"/>
    <property type="match status" value="1"/>
</dbReference>
<feature type="domain" description="HTH luxR-type" evidence="3">
    <location>
        <begin position="861"/>
        <end position="926"/>
    </location>
</feature>
<dbReference type="Gene3D" id="1.25.40.10">
    <property type="entry name" value="Tetratricopeptide repeat domain"/>
    <property type="match status" value="1"/>
</dbReference>
<accession>A0A5P8KCD9</accession>
<dbReference type="InterPro" id="IPR000792">
    <property type="entry name" value="Tscrpt_reg_LuxR_C"/>
</dbReference>
<keyword evidence="1" id="KW-0547">Nucleotide-binding</keyword>
<dbReference type="CDD" id="cd06170">
    <property type="entry name" value="LuxR_C_like"/>
    <property type="match status" value="1"/>
</dbReference>
<dbReference type="Gene3D" id="1.10.10.10">
    <property type="entry name" value="Winged helix-like DNA-binding domain superfamily/Winged helix DNA-binding domain"/>
    <property type="match status" value="1"/>
</dbReference>
<dbReference type="PRINTS" id="PR00038">
    <property type="entry name" value="HTHLUXR"/>
</dbReference>
<dbReference type="PANTHER" id="PTHR16305:SF35">
    <property type="entry name" value="TRANSCRIPTIONAL ACTIVATOR DOMAIN"/>
    <property type="match status" value="1"/>
</dbReference>